<protein>
    <submittedName>
        <fullName evidence="3">Uncharacterized protein</fullName>
    </submittedName>
</protein>
<dbReference type="EMBL" id="JAEPRD010000186">
    <property type="protein sequence ID" value="KAG2194833.1"/>
    <property type="molecule type" value="Genomic_DNA"/>
</dbReference>
<dbReference type="Pfam" id="PF12505">
    <property type="entry name" value="DUF3712"/>
    <property type="match status" value="4"/>
</dbReference>
<evidence type="ECO:0000256" key="1">
    <source>
        <dbReference type="SAM" id="MobiDB-lite"/>
    </source>
</evidence>
<dbReference type="PANTHER" id="PTHR35895">
    <property type="entry name" value="CHROMOSOME 16, WHOLE GENOME SHOTGUN SEQUENCE"/>
    <property type="match status" value="1"/>
</dbReference>
<gene>
    <name evidence="3" type="ORF">INT47_007895</name>
</gene>
<evidence type="ECO:0000313" key="3">
    <source>
        <dbReference type="EMBL" id="KAG2194833.1"/>
    </source>
</evidence>
<keyword evidence="4" id="KW-1185">Reference proteome</keyword>
<feature type="transmembrane region" description="Helical" evidence="2">
    <location>
        <begin position="65"/>
        <end position="89"/>
    </location>
</feature>
<feature type="region of interest" description="Disordered" evidence="1">
    <location>
        <begin position="1575"/>
        <end position="1601"/>
    </location>
</feature>
<reference evidence="3" key="1">
    <citation type="submission" date="2020-12" db="EMBL/GenBank/DDBJ databases">
        <title>Metabolic potential, ecology and presence of endohyphal bacteria is reflected in genomic diversity of Mucoromycotina.</title>
        <authorList>
            <person name="Muszewska A."/>
            <person name="Okrasinska A."/>
            <person name="Steczkiewicz K."/>
            <person name="Drgas O."/>
            <person name="Orlowska M."/>
            <person name="Perlinska-Lenart U."/>
            <person name="Aleksandrzak-Piekarczyk T."/>
            <person name="Szatraj K."/>
            <person name="Zielenkiewicz U."/>
            <person name="Pilsyk S."/>
            <person name="Malc E."/>
            <person name="Mieczkowski P."/>
            <person name="Kruszewska J.S."/>
            <person name="Biernat P."/>
            <person name="Pawlowska J."/>
        </authorList>
    </citation>
    <scope>NUCLEOTIDE SEQUENCE</scope>
    <source>
        <strain evidence="3">WA0000017839</strain>
    </source>
</reference>
<comment type="caution">
    <text evidence="3">The sequence shown here is derived from an EMBL/GenBank/DDBJ whole genome shotgun (WGS) entry which is preliminary data.</text>
</comment>
<dbReference type="OrthoDB" id="10039566at2759"/>
<evidence type="ECO:0000313" key="4">
    <source>
        <dbReference type="Proteomes" id="UP000603453"/>
    </source>
</evidence>
<dbReference type="PANTHER" id="PTHR35895:SF1">
    <property type="entry name" value="LIPID-BINDING SERUM GLYCOPROTEIN C-TERMINAL DOMAIN-CONTAINING PROTEIN"/>
    <property type="match status" value="1"/>
</dbReference>
<evidence type="ECO:0000256" key="2">
    <source>
        <dbReference type="SAM" id="Phobius"/>
    </source>
</evidence>
<keyword evidence="2" id="KW-1133">Transmembrane helix</keyword>
<keyword evidence="2" id="KW-0472">Membrane</keyword>
<dbReference type="InterPro" id="IPR046368">
    <property type="entry name" value="Tag1"/>
</dbReference>
<proteinExistence type="predicted"/>
<dbReference type="Proteomes" id="UP000603453">
    <property type="component" value="Unassembled WGS sequence"/>
</dbReference>
<dbReference type="InterPro" id="IPR022185">
    <property type="entry name" value="DUF3712"/>
</dbReference>
<keyword evidence="2" id="KW-0812">Transmembrane</keyword>
<accession>A0A8H7QNK4</accession>
<name>A0A8H7QNK4_9FUNG</name>
<sequence>MPGSINNAQQPFAAEGDDNHYHRQEFVTTNSEEYRQEQYADDGFEEYSEKPAAPVKKPFYKNKRYWIICSIISIILIVVVVLLILFVAFPKIAQSTMNHSTIEVQAAQISFDPPADSGLQPVAGADANSTFYMHMVTDLKKTGPFSADIVFEDNIQVIYNETVLGTITLPKTHIAHGKGSIDTYTPFTITDVAAFSAFSRYMLANEKFVWTLNGKAKITALSRTATVDLKKDITLEGMNGFPQVRINSFQLPGDAVNGGILIELGTVLTSPSPIGVQLGYIEMDISYDGVDLGMVHANNVSLQKGDNNILLSGIMKSQVNDPAAQAKISTLFSNYIAGLVSNTTAKGVSAAPNGKDPIVWLSEGLKSVTLNVALAAEAPLKIMNSVSLGYLDLNFNKDAPYTPGVKAPVVTAGFSIPFGFALNITEVTQNITLGLNKSTGFESFGVMNVPYTKATSDQKAGVLNFAMDNTVLAGIQGKESVFNEYNYALTASNNYTFIVAGNATTKVNTTIGPLVLSGINFELPTQLKGLQFLNSSATVINSLDVTGGESDNLILGINVTMENPSDFSIATGDVEFAMLSDGTNLGAVILNNLTLARGSNTVLATAKFDPKSSSVGQELLSTFVMGRDNVVQIGGTPNSTAIASLSEALSQISLDSTLPGLKVALIQGSALTVRPTTIADSVVGVKVTIANPFSAGLTITKVVSSVVYNGMPVGNIDQDISSNPIIIPGKSTVQSNDLDMTLNTEPAAVALLLRSLAVGSNLDTRPIDALFTMGGFNIEGQESVTGDADLFKGFNISNFVMEAMKSLKVDLSLASDLTIGQYANVLSFSQSGVQTATDNTVTGLIPIVGQPIVQQIVDGSVLGFESIIMSSPTESGFKVQMKGSIKNTGPMDASISFPTPLTVAWNGKVLGQVSMQTLEAKADVGASFDVSGDFTISNTDDMTAFAIAMINKDSFIWDIYTKDVSVNALGYTFTKISMEKFVTLSGASGFKDAVKISKFDLPSDDPAGGITLTAVTSIVNPSQVGFNFAGANFETFYKGVDLGPLGVDGAAIFPAAGTANLNMKGQLQAQKPGAGIEAINEVFANYLSGNASILTVKGVSASGPNGPVQWLSTAFKTIQIENVALPGASPIPNLITAVNMKDLQIDFTKNPFAAPAGSQAVEAQLKNPFGFQLGVKSLNMKVDANSDGHNVANLDIGQIPATTTADGIVHTAFNNTPFKVYSGAEPIFTQFVAGLTLSPVVPFGLKGVVNSIAQTSIGEINLNNVPFDVQTSLAGFQSFGGTTEIVSLKVVGGFPTYIAVDLVIALNNPSQITISAGDLVFDVVMDEAGSSVGSVFLTNTIIKPGRNEMTASMKMTGTDLAALSKLLTNYLTAKTTPLTVKGTEATTKIIPLQPGLARVALKTNMVGIPASLVVENQMKLAGLTPNIWVKFSNPLDTPYTVTGISAQVFFTNGKGVYGQLGTLAGAVDPPVTVPAKGTAINSSPLILKAGLAEALQFLMLPAEAKKVDLFQNVTMVVGEGFHGGMYYEQKGVPVVDKAPEVTAATLAQAAAQQAAAASSAAAAASSPVLSTTAASVPVTTTEAAAPTTTEAVTPTTTEAAAPTTTEAVAPDTTEATIKAATTTEAPTTTKAEATEAAVSAASANEDNIVVLPF</sequence>
<dbReference type="GO" id="GO:0000329">
    <property type="term" value="C:fungal-type vacuole membrane"/>
    <property type="evidence" value="ECO:0007669"/>
    <property type="project" value="InterPro"/>
</dbReference>
<organism evidence="3 4">
    <name type="scientific">Mucor saturninus</name>
    <dbReference type="NCBI Taxonomy" id="64648"/>
    <lineage>
        <taxon>Eukaryota</taxon>
        <taxon>Fungi</taxon>
        <taxon>Fungi incertae sedis</taxon>
        <taxon>Mucoromycota</taxon>
        <taxon>Mucoromycotina</taxon>
        <taxon>Mucoromycetes</taxon>
        <taxon>Mucorales</taxon>
        <taxon>Mucorineae</taxon>
        <taxon>Mucoraceae</taxon>
        <taxon>Mucor</taxon>
    </lineage>
</organism>